<dbReference type="OrthoDB" id="652307at2"/>
<name>A0A381JCN4_9CLOT</name>
<keyword evidence="3" id="KW-1185">Reference proteome</keyword>
<proteinExistence type="inferred from homology"/>
<comment type="similarity">
    <text evidence="1">Belongs to the LOR family.</text>
</comment>
<dbReference type="SUPFAM" id="SSF54518">
    <property type="entry name" value="Tubby C-terminal domain-like"/>
    <property type="match status" value="1"/>
</dbReference>
<dbReference type="InterPro" id="IPR007612">
    <property type="entry name" value="LOR"/>
</dbReference>
<reference evidence="2 3" key="1">
    <citation type="submission" date="2018-06" db="EMBL/GenBank/DDBJ databases">
        <authorList>
            <consortium name="Pathogen Informatics"/>
            <person name="Doyle S."/>
        </authorList>
    </citation>
    <scope>NUCLEOTIDE SEQUENCE [LARGE SCALE GENOMIC DNA]</scope>
    <source>
        <strain evidence="2 3">NCTC9836</strain>
    </source>
</reference>
<sequence length="167" mass="19360">MNIYYIKQKLSFKDKYMIYDINEKPVLQVTGSSSTVTFERIFGSLFSIGHILQVNNLEGEKQFIIKRKPGFLWKRYDIIIEGDTISVNQNKNLFVPKMYINARCSNYLIKGDILAKNFSITKDGVEIAQISKKTLSLQDIYEICVYEDHEDKLAIAILIAMDNCYHN</sequence>
<dbReference type="Proteomes" id="UP000254664">
    <property type="component" value="Unassembled WGS sequence"/>
</dbReference>
<accession>A0A381JCN4</accession>
<evidence type="ECO:0000313" key="2">
    <source>
        <dbReference type="EMBL" id="SUY48167.1"/>
    </source>
</evidence>
<dbReference type="EMBL" id="UFWZ01000001">
    <property type="protein sequence ID" value="SUY48167.1"/>
    <property type="molecule type" value="Genomic_DNA"/>
</dbReference>
<dbReference type="RefSeq" id="WP_115642015.1">
    <property type="nucleotide sequence ID" value="NZ_UFWZ01000001.1"/>
</dbReference>
<gene>
    <name evidence="2" type="ORF">NCTC9836_02543</name>
</gene>
<dbReference type="Gene3D" id="2.40.160.200">
    <property type="entry name" value="LURP1-related"/>
    <property type="match status" value="1"/>
</dbReference>
<dbReference type="AlphaFoldDB" id="A0A381JCN4"/>
<protein>
    <submittedName>
        <fullName evidence="2">Protein of uncharacterized function (DUF567)</fullName>
    </submittedName>
</protein>
<dbReference type="Pfam" id="PF04525">
    <property type="entry name" value="LOR"/>
    <property type="match status" value="1"/>
</dbReference>
<evidence type="ECO:0000313" key="3">
    <source>
        <dbReference type="Proteomes" id="UP000254664"/>
    </source>
</evidence>
<dbReference type="InterPro" id="IPR025659">
    <property type="entry name" value="Tubby-like_C"/>
</dbReference>
<dbReference type="InterPro" id="IPR038595">
    <property type="entry name" value="LOR_sf"/>
</dbReference>
<evidence type="ECO:0000256" key="1">
    <source>
        <dbReference type="ARBA" id="ARBA00005437"/>
    </source>
</evidence>
<organism evidence="2 3">
    <name type="scientific">Clostridium putrefaciens</name>
    <dbReference type="NCBI Taxonomy" id="99675"/>
    <lineage>
        <taxon>Bacteria</taxon>
        <taxon>Bacillati</taxon>
        <taxon>Bacillota</taxon>
        <taxon>Clostridia</taxon>
        <taxon>Eubacteriales</taxon>
        <taxon>Clostridiaceae</taxon>
        <taxon>Clostridium</taxon>
    </lineage>
</organism>